<evidence type="ECO:0000313" key="2">
    <source>
        <dbReference type="EMBL" id="KAK3235460.1"/>
    </source>
</evidence>
<feature type="compositionally biased region" description="Pro residues" evidence="1">
    <location>
        <begin position="105"/>
        <end position="139"/>
    </location>
</feature>
<feature type="compositionally biased region" description="Low complexity" evidence="1">
    <location>
        <begin position="486"/>
        <end position="497"/>
    </location>
</feature>
<dbReference type="Gene3D" id="3.10.100.10">
    <property type="entry name" value="Mannose-Binding Protein A, subunit A"/>
    <property type="match status" value="1"/>
</dbReference>
<evidence type="ECO:0000313" key="3">
    <source>
        <dbReference type="Proteomes" id="UP001190700"/>
    </source>
</evidence>
<dbReference type="EMBL" id="LGRX02035288">
    <property type="protein sequence ID" value="KAK3235460.1"/>
    <property type="molecule type" value="Genomic_DNA"/>
</dbReference>
<organism evidence="2 3">
    <name type="scientific">Cymbomonas tetramitiformis</name>
    <dbReference type="NCBI Taxonomy" id="36881"/>
    <lineage>
        <taxon>Eukaryota</taxon>
        <taxon>Viridiplantae</taxon>
        <taxon>Chlorophyta</taxon>
        <taxon>Pyramimonadophyceae</taxon>
        <taxon>Pyramimonadales</taxon>
        <taxon>Pyramimonadaceae</taxon>
        <taxon>Cymbomonas</taxon>
    </lineage>
</organism>
<feature type="compositionally biased region" description="Pro residues" evidence="1">
    <location>
        <begin position="292"/>
        <end position="309"/>
    </location>
</feature>
<dbReference type="SUPFAM" id="SSF56436">
    <property type="entry name" value="C-type lectin-like"/>
    <property type="match status" value="1"/>
</dbReference>
<dbReference type="PANTHER" id="PTHR48148">
    <property type="entry name" value="KERATINOCYTE PROLINE-RICH PROTEIN"/>
    <property type="match status" value="1"/>
</dbReference>
<evidence type="ECO:0000256" key="1">
    <source>
        <dbReference type="SAM" id="MobiDB-lite"/>
    </source>
</evidence>
<dbReference type="Proteomes" id="UP001190700">
    <property type="component" value="Unassembled WGS sequence"/>
</dbReference>
<sequence length="508" mass="55397">MPPPLPVLNVSGQSVVTMTSADTNADGHDVVTVPLPNGTSSINYTVINTATNDVIMSSYMIDSVSATSALVLQLPYGTSTIQGWLTIASDTTTQYTFSQDVVCGRPPPPPSPPPPHPSPPSPSSPPPESPMPPSPPLPLSPGYFDECPDADWFRLDEVGPEKSAKCYRIMRHDDVSFYEANQLCSQMTAAGDARLASFGTQDERDRVNQQLASHAINGSEFWWINADDHWDMSYYVLQQGSPDSVYCTIGDRQRGLHATKDSFSNSIIAQGCENMDQTKGGICEVTVRRRSPPPPPPPLPPPSPMPPPLQEMTVSLSNTVAIDAARTGKVTCLRPADMEDPPPFVDRVELLHASTPATSAFKDRVSYAYPDPSIGRFVNFTDDAYCVFDAPGSYDLKMRLHFSEMINGTNYLDLRFLVNLRDMPEIPYDLSMGDDRSEESLVMFNGCRWDVYNQKCDTAYLAGASGYASLVQRKNPDHSDPGIGCAAAPAGVQQPAGSSRCSRSKRTW</sequence>
<dbReference type="InterPro" id="IPR016186">
    <property type="entry name" value="C-type_lectin-like/link_sf"/>
</dbReference>
<feature type="region of interest" description="Disordered" evidence="1">
    <location>
        <begin position="288"/>
        <end position="310"/>
    </location>
</feature>
<dbReference type="InterPro" id="IPR016187">
    <property type="entry name" value="CTDL_fold"/>
</dbReference>
<protein>
    <recommendedName>
        <fullName evidence="4">C-type lectin domain-containing protein</fullName>
    </recommendedName>
</protein>
<reference evidence="2 3" key="1">
    <citation type="journal article" date="2015" name="Genome Biol. Evol.">
        <title>Comparative Genomics of a Bacterivorous Green Alga Reveals Evolutionary Causalities and Consequences of Phago-Mixotrophic Mode of Nutrition.</title>
        <authorList>
            <person name="Burns J.A."/>
            <person name="Paasch A."/>
            <person name="Narechania A."/>
            <person name="Kim E."/>
        </authorList>
    </citation>
    <scope>NUCLEOTIDE SEQUENCE [LARGE SCALE GENOMIC DNA]</scope>
    <source>
        <strain evidence="2 3">PLY_AMNH</strain>
    </source>
</reference>
<comment type="caution">
    <text evidence="2">The sequence shown here is derived from an EMBL/GenBank/DDBJ whole genome shotgun (WGS) entry which is preliminary data.</text>
</comment>
<dbReference type="AlphaFoldDB" id="A0AAE0BGK5"/>
<accession>A0AAE0BGK5</accession>
<dbReference type="CDD" id="cd00037">
    <property type="entry name" value="CLECT"/>
    <property type="match status" value="1"/>
</dbReference>
<keyword evidence="3" id="KW-1185">Reference proteome</keyword>
<dbReference type="PANTHER" id="PTHR48148:SF2">
    <property type="entry name" value="PA14 DOMAIN-CONTAINING PROTEIN"/>
    <property type="match status" value="1"/>
</dbReference>
<evidence type="ECO:0008006" key="4">
    <source>
        <dbReference type="Google" id="ProtNLM"/>
    </source>
</evidence>
<feature type="region of interest" description="Disordered" evidence="1">
    <location>
        <begin position="99"/>
        <end position="141"/>
    </location>
</feature>
<proteinExistence type="predicted"/>
<feature type="region of interest" description="Disordered" evidence="1">
    <location>
        <begin position="482"/>
        <end position="508"/>
    </location>
</feature>
<gene>
    <name evidence="2" type="ORF">CYMTET_54352</name>
</gene>
<name>A0AAE0BGK5_9CHLO</name>